<dbReference type="Pfam" id="PF07734">
    <property type="entry name" value="FBA_1"/>
    <property type="match status" value="2"/>
</dbReference>
<dbReference type="SUPFAM" id="SSF81383">
    <property type="entry name" value="F-box domain"/>
    <property type="match status" value="2"/>
</dbReference>
<dbReference type="PANTHER" id="PTHR35546">
    <property type="entry name" value="F-BOX PROTEIN INTERACTION DOMAIN PROTEIN-RELATED"/>
    <property type="match status" value="1"/>
</dbReference>
<accession>A0A834HIN0</accession>
<dbReference type="OrthoDB" id="605328at2759"/>
<feature type="domain" description="F-box" evidence="1">
    <location>
        <begin position="29"/>
        <end position="69"/>
    </location>
</feature>
<evidence type="ECO:0000259" key="1">
    <source>
        <dbReference type="SMART" id="SM00256"/>
    </source>
</evidence>
<name>A0A834HIN0_RHOSS</name>
<dbReference type="InterPro" id="IPR001810">
    <property type="entry name" value="F-box_dom"/>
</dbReference>
<feature type="domain" description="F-box" evidence="1">
    <location>
        <begin position="514"/>
        <end position="554"/>
    </location>
</feature>
<protein>
    <recommendedName>
        <fullName evidence="1">F-box domain-containing protein</fullName>
    </recommendedName>
</protein>
<dbReference type="Pfam" id="PF00646">
    <property type="entry name" value="F-box"/>
    <property type="match status" value="2"/>
</dbReference>
<gene>
    <name evidence="2" type="ORF">RHSIM_Rhsim01G0013400</name>
</gene>
<dbReference type="InterPro" id="IPR055290">
    <property type="entry name" value="At3g26010-like"/>
</dbReference>
<keyword evidence="3" id="KW-1185">Reference proteome</keyword>
<comment type="caution">
    <text evidence="2">The sequence shown here is derived from an EMBL/GenBank/DDBJ whole genome shotgun (WGS) entry which is preliminary data.</text>
</comment>
<dbReference type="NCBIfam" id="TIGR01640">
    <property type="entry name" value="F_box_assoc_1"/>
    <property type="match status" value="2"/>
</dbReference>
<dbReference type="InterPro" id="IPR006527">
    <property type="entry name" value="F-box-assoc_dom_typ1"/>
</dbReference>
<proteinExistence type="predicted"/>
<reference evidence="2" key="1">
    <citation type="submission" date="2019-11" db="EMBL/GenBank/DDBJ databases">
        <authorList>
            <person name="Liu Y."/>
            <person name="Hou J."/>
            <person name="Li T.-Q."/>
            <person name="Guan C.-H."/>
            <person name="Wu X."/>
            <person name="Wu H.-Z."/>
            <person name="Ling F."/>
            <person name="Zhang R."/>
            <person name="Shi X.-G."/>
            <person name="Ren J.-P."/>
            <person name="Chen E.-F."/>
            <person name="Sun J.-M."/>
        </authorList>
    </citation>
    <scope>NUCLEOTIDE SEQUENCE</scope>
    <source>
        <strain evidence="2">Adult_tree_wgs_1</strain>
        <tissue evidence="2">Leaves</tissue>
    </source>
</reference>
<dbReference type="InterPro" id="IPR017451">
    <property type="entry name" value="F-box-assoc_interact_dom"/>
</dbReference>
<sequence>MNKQARRKEAAIIKGAPSGISAAAELVANNVDLLSEILLWLPMKSIFRFKCLCKHWLSLLSDSQFATNHSTRNPRPSSISGLDYYIKQTLRSVSLHRCGRNLPSLSFLKDSKAQSTVFVGDSCNGLLLCYYYGPARGIDSKLQFIVCNPTTKKYALLPKLDGFVNVSKGYLAFDPSKSPHHYKVVLVSYRPDPYQINVYSSQSLCWRKVSPDQKCVGFGRGVFWNGAIHWLTDDHFLKRFDVDVEEIIAMPNPKSPKILSQYRNMYFGECGGGLILIQSPLHCPIEFRILELEKDYSGWVVKCQVNLMPLISEFPEMESRSCKNYSYRVLYAGEGENGSGFALLLAIPRRIVSYNLQYETWDVLLVAVKSDPPCITSDNFLKRFVVDAEDIIAMPNPQSPKILRQRNIMYFGECGGGLILVLSRSWCPSGFRILELKRDYSGWVVKCRINLRPLIFEFVLIIDDASSISYLNPFFPSLYPVLGRMTRKASNKRRKAVLKLTPSEISPAAELIANNVDLLTEILVRLPAKSAIRFKCVSKQWLSLVSESQFSINHSARNPRPSSTSGLYVYIEGTQTFVSLQGPRHNLPSISFLDGLRERSTIKVAHSCNGLLLCYINSIEDGYFQQFIVCNPTTKKYTLLPKPDGLVNGWSGCLVFDPSKSPRHYKVVIVGFSPGPCGPYQIDVYSSKSLCWEKKFSTRQNLFGHGVFWNGAIHWLTGDYFLVRFDGDGEEIIAMPNPRSPKNLFEHNIMYFGECGGGLILIQYRLYCSDRLRILELKRDHSGWVVKCRVNLGPLIAAFPEMETRRNYYSHGFKVLCAVKGENERGFVLLLAIPGRIVSYNLKKKTWDVLRDLLPGASKAFCLDSYTVPFSETLFPV</sequence>
<organism evidence="2 3">
    <name type="scientific">Rhododendron simsii</name>
    <name type="common">Sims's rhododendron</name>
    <dbReference type="NCBI Taxonomy" id="118357"/>
    <lineage>
        <taxon>Eukaryota</taxon>
        <taxon>Viridiplantae</taxon>
        <taxon>Streptophyta</taxon>
        <taxon>Embryophyta</taxon>
        <taxon>Tracheophyta</taxon>
        <taxon>Spermatophyta</taxon>
        <taxon>Magnoliopsida</taxon>
        <taxon>eudicotyledons</taxon>
        <taxon>Gunneridae</taxon>
        <taxon>Pentapetalae</taxon>
        <taxon>asterids</taxon>
        <taxon>Ericales</taxon>
        <taxon>Ericaceae</taxon>
        <taxon>Ericoideae</taxon>
        <taxon>Rhodoreae</taxon>
        <taxon>Rhododendron</taxon>
    </lineage>
</organism>
<dbReference type="PANTHER" id="PTHR35546:SF25">
    <property type="entry name" value="F-BOX DOMAIN-CONTAINING PROTEIN"/>
    <property type="match status" value="1"/>
</dbReference>
<dbReference type="SMART" id="SM00256">
    <property type="entry name" value="FBOX"/>
    <property type="match status" value="2"/>
</dbReference>
<evidence type="ECO:0000313" key="3">
    <source>
        <dbReference type="Proteomes" id="UP000626092"/>
    </source>
</evidence>
<evidence type="ECO:0000313" key="2">
    <source>
        <dbReference type="EMBL" id="KAF7154597.1"/>
    </source>
</evidence>
<dbReference type="Proteomes" id="UP000626092">
    <property type="component" value="Unassembled WGS sequence"/>
</dbReference>
<dbReference type="EMBL" id="WJXA01000001">
    <property type="protein sequence ID" value="KAF7154597.1"/>
    <property type="molecule type" value="Genomic_DNA"/>
</dbReference>
<dbReference type="AlphaFoldDB" id="A0A834HIN0"/>
<dbReference type="InterPro" id="IPR036047">
    <property type="entry name" value="F-box-like_dom_sf"/>
</dbReference>
<dbReference type="CDD" id="cd22157">
    <property type="entry name" value="F-box_AtFBW1-like"/>
    <property type="match status" value="1"/>
</dbReference>